<name>A0AAD9LGL3_9STRA</name>
<sequence length="282" mass="30224">MNLEDLETLVLSDVLVRGGLHVVIGSVGRTKKNIIMGNYGLRVQAEKPIEECSYENFELIVVPGGDGASHVRDCDLVIKMLLWQQQAGRWIAASSSAPAVVLEPHGLLGARATCSLAHEPKMTRQFVDEDVVVVDTRCVTSQDPGTALKFALTLVKLLNGELPAQKAADELLYPWPKLTAVAYNEIISTSPMAIDTPTAYILAEALAPLACSLVRTPEEDAVAVESEATVVVEVLDAVVVLGVLVDVVVKAHEPLDTQPGSRDGVLASSHESEPVDVRDCDQ</sequence>
<evidence type="ECO:0000259" key="2">
    <source>
        <dbReference type="Pfam" id="PF01965"/>
    </source>
</evidence>
<keyword evidence="4" id="KW-1185">Reference proteome</keyword>
<proteinExistence type="predicted"/>
<feature type="compositionally biased region" description="Basic and acidic residues" evidence="1">
    <location>
        <begin position="270"/>
        <end position="282"/>
    </location>
</feature>
<organism evidence="3 4">
    <name type="scientific">Phytophthora citrophthora</name>
    <dbReference type="NCBI Taxonomy" id="4793"/>
    <lineage>
        <taxon>Eukaryota</taxon>
        <taxon>Sar</taxon>
        <taxon>Stramenopiles</taxon>
        <taxon>Oomycota</taxon>
        <taxon>Peronosporomycetes</taxon>
        <taxon>Peronosporales</taxon>
        <taxon>Peronosporaceae</taxon>
        <taxon>Phytophthora</taxon>
    </lineage>
</organism>
<dbReference type="SUPFAM" id="SSF52317">
    <property type="entry name" value="Class I glutamine amidotransferase-like"/>
    <property type="match status" value="1"/>
</dbReference>
<dbReference type="GO" id="GO:1903189">
    <property type="term" value="P:glyoxal metabolic process"/>
    <property type="evidence" value="ECO:0007669"/>
    <property type="project" value="TreeGrafter"/>
</dbReference>
<evidence type="ECO:0000256" key="1">
    <source>
        <dbReference type="SAM" id="MobiDB-lite"/>
    </source>
</evidence>
<accession>A0AAD9LGL3</accession>
<dbReference type="PANTHER" id="PTHR48094:SF12">
    <property type="entry name" value="PARKINSON DISEASE PROTEIN 7 HOMOLOG"/>
    <property type="match status" value="1"/>
</dbReference>
<feature type="region of interest" description="Disordered" evidence="1">
    <location>
        <begin position="259"/>
        <end position="282"/>
    </location>
</feature>
<dbReference type="Proteomes" id="UP001259832">
    <property type="component" value="Unassembled WGS sequence"/>
</dbReference>
<dbReference type="PANTHER" id="PTHR48094">
    <property type="entry name" value="PROTEIN/NUCLEIC ACID DEGLYCASE DJ-1-RELATED"/>
    <property type="match status" value="1"/>
</dbReference>
<reference evidence="3" key="1">
    <citation type="submission" date="2023-08" db="EMBL/GenBank/DDBJ databases">
        <title>Reference Genome Resource for the Citrus Pathogen Phytophthora citrophthora.</title>
        <authorList>
            <person name="Moller H."/>
            <person name="Coetzee B."/>
            <person name="Rose L.J."/>
            <person name="Van Niekerk J.M."/>
        </authorList>
    </citation>
    <scope>NUCLEOTIDE SEQUENCE</scope>
    <source>
        <strain evidence="3">STE-U-9442</strain>
    </source>
</reference>
<dbReference type="EMBL" id="JASMQC010000022">
    <property type="protein sequence ID" value="KAK1935750.1"/>
    <property type="molecule type" value="Genomic_DNA"/>
</dbReference>
<protein>
    <submittedName>
        <fullName evidence="3">Glutathione-independent glyoxalase DJR-1.2</fullName>
    </submittedName>
</protein>
<feature type="domain" description="DJ-1/PfpI" evidence="2">
    <location>
        <begin position="3"/>
        <end position="156"/>
    </location>
</feature>
<evidence type="ECO:0000313" key="3">
    <source>
        <dbReference type="EMBL" id="KAK1935750.1"/>
    </source>
</evidence>
<comment type="caution">
    <text evidence="3">The sequence shown here is derived from an EMBL/GenBank/DDBJ whole genome shotgun (WGS) entry which is preliminary data.</text>
</comment>
<dbReference type="Gene3D" id="3.40.50.880">
    <property type="match status" value="1"/>
</dbReference>
<dbReference type="AlphaFoldDB" id="A0AAD9LGL3"/>
<evidence type="ECO:0000313" key="4">
    <source>
        <dbReference type="Proteomes" id="UP001259832"/>
    </source>
</evidence>
<dbReference type="GO" id="GO:0005737">
    <property type="term" value="C:cytoplasm"/>
    <property type="evidence" value="ECO:0007669"/>
    <property type="project" value="TreeGrafter"/>
</dbReference>
<dbReference type="Pfam" id="PF01965">
    <property type="entry name" value="DJ-1_PfpI"/>
    <property type="match status" value="1"/>
</dbReference>
<dbReference type="InterPro" id="IPR002818">
    <property type="entry name" value="DJ-1/PfpI"/>
</dbReference>
<gene>
    <name evidence="3" type="ORF">P3T76_010445</name>
</gene>
<dbReference type="InterPro" id="IPR050325">
    <property type="entry name" value="Prot/Nucl_acid_deglycase"/>
</dbReference>
<dbReference type="InterPro" id="IPR029062">
    <property type="entry name" value="Class_I_gatase-like"/>
</dbReference>